<feature type="domain" description="GGDEF" evidence="3">
    <location>
        <begin position="1"/>
        <end position="123"/>
    </location>
</feature>
<dbReference type="CDD" id="cd01949">
    <property type="entry name" value="GGDEF"/>
    <property type="match status" value="1"/>
</dbReference>
<dbReference type="Proteomes" id="UP000216779">
    <property type="component" value="Unassembled WGS sequence"/>
</dbReference>
<evidence type="ECO:0000256" key="2">
    <source>
        <dbReference type="ARBA" id="ARBA00034247"/>
    </source>
</evidence>
<comment type="caution">
    <text evidence="4">The sequence shown here is derived from an EMBL/GenBank/DDBJ whole genome shotgun (WGS) entry which is preliminary data.</text>
</comment>
<dbReference type="InterPro" id="IPR043128">
    <property type="entry name" value="Rev_trsase/Diguanyl_cyclase"/>
</dbReference>
<dbReference type="SUPFAM" id="SSF55073">
    <property type="entry name" value="Nucleotide cyclase"/>
    <property type="match status" value="1"/>
</dbReference>
<comment type="catalytic activity">
    <reaction evidence="2">
        <text>2 GTP = 3',3'-c-di-GMP + 2 diphosphate</text>
        <dbReference type="Rhea" id="RHEA:24898"/>
        <dbReference type="ChEBI" id="CHEBI:33019"/>
        <dbReference type="ChEBI" id="CHEBI:37565"/>
        <dbReference type="ChEBI" id="CHEBI:58805"/>
        <dbReference type="EC" id="2.7.7.65"/>
    </reaction>
</comment>
<organism evidence="4 5">
    <name type="scientific">Acidithiobacillus ferrivorans</name>
    <dbReference type="NCBI Taxonomy" id="160808"/>
    <lineage>
        <taxon>Bacteria</taxon>
        <taxon>Pseudomonadati</taxon>
        <taxon>Pseudomonadota</taxon>
        <taxon>Acidithiobacillia</taxon>
        <taxon>Acidithiobacillales</taxon>
        <taxon>Acidithiobacillaceae</taxon>
        <taxon>Acidithiobacillus</taxon>
    </lineage>
</organism>
<protein>
    <recommendedName>
        <fullName evidence="1">diguanylate cyclase</fullName>
        <ecNumber evidence="1">2.7.7.65</ecNumber>
    </recommendedName>
</protein>
<evidence type="ECO:0000313" key="4">
    <source>
        <dbReference type="EMBL" id="OYV76177.1"/>
    </source>
</evidence>
<dbReference type="InterPro" id="IPR029787">
    <property type="entry name" value="Nucleotide_cyclase"/>
</dbReference>
<dbReference type="EMBL" id="NCBC01000441">
    <property type="protein sequence ID" value="OYV76177.1"/>
    <property type="molecule type" value="Genomic_DNA"/>
</dbReference>
<dbReference type="NCBIfam" id="TIGR00254">
    <property type="entry name" value="GGDEF"/>
    <property type="match status" value="1"/>
</dbReference>
<accession>A0A257SST1</accession>
<evidence type="ECO:0000259" key="3">
    <source>
        <dbReference type="PROSITE" id="PS50887"/>
    </source>
</evidence>
<dbReference type="EC" id="2.7.7.65" evidence="1"/>
<reference evidence="4 5" key="1">
    <citation type="submission" date="2017-03" db="EMBL/GenBank/DDBJ databases">
        <title>Lifting the veil on microbial sulfur biogeochemistry in mining wastewaters.</title>
        <authorList>
            <person name="Kantor R.S."/>
            <person name="Colenbrander Nelson T."/>
            <person name="Marshall S."/>
            <person name="Bennett D."/>
            <person name="Apte S."/>
            <person name="Camacho D."/>
            <person name="Thomas B.C."/>
            <person name="Warren L.A."/>
            <person name="Banfield J.F."/>
        </authorList>
    </citation>
    <scope>NUCLEOTIDE SEQUENCE [LARGE SCALE GENOMIC DNA]</scope>
    <source>
        <strain evidence="4">21-59-9</strain>
    </source>
</reference>
<evidence type="ECO:0000313" key="5">
    <source>
        <dbReference type="Proteomes" id="UP000216779"/>
    </source>
</evidence>
<dbReference type="PROSITE" id="PS50887">
    <property type="entry name" value="GGDEF"/>
    <property type="match status" value="1"/>
</dbReference>
<dbReference type="InterPro" id="IPR050469">
    <property type="entry name" value="Diguanylate_Cyclase"/>
</dbReference>
<dbReference type="Gene3D" id="3.30.70.270">
    <property type="match status" value="1"/>
</dbReference>
<proteinExistence type="predicted"/>
<dbReference type="PANTHER" id="PTHR45138:SF9">
    <property type="entry name" value="DIGUANYLATE CYCLASE DGCM-RELATED"/>
    <property type="match status" value="1"/>
</dbReference>
<dbReference type="SMART" id="SM00267">
    <property type="entry name" value="GGDEF"/>
    <property type="match status" value="1"/>
</dbReference>
<gene>
    <name evidence="4" type="ORF">B7Z70_10570</name>
</gene>
<sequence length="123" mass="13492">MLDVDNFKGVNDNWGHEAGDRVLQDVAQLLQSGVRTGDAVIRWGGEEFVIVMPYANSGQAQARLQVILDGRAVQKPDGQPIRMSGGIAELQAESGKNWSDLIKLADNRMYQVKINGKGRIVTE</sequence>
<dbReference type="GO" id="GO:0052621">
    <property type="term" value="F:diguanylate cyclase activity"/>
    <property type="evidence" value="ECO:0007669"/>
    <property type="project" value="UniProtKB-EC"/>
</dbReference>
<dbReference type="PANTHER" id="PTHR45138">
    <property type="entry name" value="REGULATORY COMPONENTS OF SENSORY TRANSDUCTION SYSTEM"/>
    <property type="match status" value="1"/>
</dbReference>
<dbReference type="AlphaFoldDB" id="A0A257SST1"/>
<evidence type="ECO:0000256" key="1">
    <source>
        <dbReference type="ARBA" id="ARBA00012528"/>
    </source>
</evidence>
<dbReference type="Pfam" id="PF00990">
    <property type="entry name" value="GGDEF"/>
    <property type="match status" value="1"/>
</dbReference>
<dbReference type="InterPro" id="IPR000160">
    <property type="entry name" value="GGDEF_dom"/>
</dbReference>
<name>A0A257SST1_9PROT</name>